<keyword evidence="2 5" id="KW-0812">Transmembrane</keyword>
<protein>
    <submittedName>
        <fullName evidence="6">Decaprenyl-phosphate phosphoribosyltransferase</fullName>
        <ecNumber evidence="6">2.4.2.45</ecNumber>
    </submittedName>
</protein>
<keyword evidence="6" id="KW-0808">Transferase</keyword>
<evidence type="ECO:0000313" key="7">
    <source>
        <dbReference type="Proteomes" id="UP001595699"/>
    </source>
</evidence>
<comment type="caution">
    <text evidence="6">The sequence shown here is derived from an EMBL/GenBank/DDBJ whole genome shotgun (WGS) entry which is preliminary data.</text>
</comment>
<dbReference type="InterPro" id="IPR044878">
    <property type="entry name" value="UbiA_sf"/>
</dbReference>
<dbReference type="NCBIfam" id="NF008978">
    <property type="entry name" value="PRK12324.1-4"/>
    <property type="match status" value="1"/>
</dbReference>
<dbReference type="EC" id="2.4.2.45" evidence="6"/>
<dbReference type="PANTHER" id="PTHR42723:SF1">
    <property type="entry name" value="CHLOROPHYLL SYNTHASE, CHLOROPLASTIC"/>
    <property type="match status" value="1"/>
</dbReference>
<evidence type="ECO:0000256" key="3">
    <source>
        <dbReference type="ARBA" id="ARBA00022989"/>
    </source>
</evidence>
<feature type="transmembrane region" description="Helical" evidence="5">
    <location>
        <begin position="217"/>
        <end position="236"/>
    </location>
</feature>
<keyword evidence="4 5" id="KW-0472">Membrane</keyword>
<reference evidence="7" key="1">
    <citation type="journal article" date="2019" name="Int. J. Syst. Evol. Microbiol.">
        <title>The Global Catalogue of Microorganisms (GCM) 10K type strain sequencing project: providing services to taxonomists for standard genome sequencing and annotation.</title>
        <authorList>
            <consortium name="The Broad Institute Genomics Platform"/>
            <consortium name="The Broad Institute Genome Sequencing Center for Infectious Disease"/>
            <person name="Wu L."/>
            <person name="Ma J."/>
        </authorList>
    </citation>
    <scope>NUCLEOTIDE SEQUENCE [LARGE SCALE GENOMIC DNA]</scope>
    <source>
        <strain evidence="7">CGMCC 4.7241</strain>
    </source>
</reference>
<dbReference type="PANTHER" id="PTHR42723">
    <property type="entry name" value="CHLOROPHYLL SYNTHASE"/>
    <property type="match status" value="1"/>
</dbReference>
<name>A0ABV7YGV7_9ACTN</name>
<dbReference type="GO" id="GO:0016757">
    <property type="term" value="F:glycosyltransferase activity"/>
    <property type="evidence" value="ECO:0007669"/>
    <property type="project" value="UniProtKB-KW"/>
</dbReference>
<evidence type="ECO:0000313" key="6">
    <source>
        <dbReference type="EMBL" id="MFC3764585.1"/>
    </source>
</evidence>
<dbReference type="RefSeq" id="WP_205121514.1">
    <property type="nucleotide sequence ID" value="NZ_JAFBCM010000001.1"/>
</dbReference>
<proteinExistence type="predicted"/>
<feature type="transmembrane region" description="Helical" evidence="5">
    <location>
        <begin position="287"/>
        <end position="303"/>
    </location>
</feature>
<keyword evidence="7" id="KW-1185">Reference proteome</keyword>
<sequence>MTTDVDKSTPTAFVRGRSLLGALIRSARPRQWVKNVLVCAAPLASGQIGELDVLFGTLVAFVSFCLVASAIYLINDVRDVEEDRRHPVKRFRPIAAGLVSPRAAVVLAVVLLAGGLGLSLLASVYLTVTLGVYAAASLAYSLWLKHEPVIDIAVVASGFLLRAIAGGVAAGIPLSQWFLLVASFGSLFMVAGKRYSELRELGPGSETRRSLEGYSTTYLRFVWTLSATVTVAAYSLWAFEMANQSVGIKWEAISIAPFVLSLLRYAVDVDKGEAGEPEDIVLRDRGLQLLGVAWLLIFVLGVFDD</sequence>
<dbReference type="InterPro" id="IPR050475">
    <property type="entry name" value="Prenyltransferase_related"/>
</dbReference>
<dbReference type="Proteomes" id="UP001595699">
    <property type="component" value="Unassembled WGS sequence"/>
</dbReference>
<evidence type="ECO:0000256" key="1">
    <source>
        <dbReference type="ARBA" id="ARBA00004141"/>
    </source>
</evidence>
<dbReference type="EMBL" id="JBHRZH010000027">
    <property type="protein sequence ID" value="MFC3764585.1"/>
    <property type="molecule type" value="Genomic_DNA"/>
</dbReference>
<evidence type="ECO:0000256" key="4">
    <source>
        <dbReference type="ARBA" id="ARBA00023136"/>
    </source>
</evidence>
<evidence type="ECO:0000256" key="5">
    <source>
        <dbReference type="SAM" id="Phobius"/>
    </source>
</evidence>
<dbReference type="Pfam" id="PF01040">
    <property type="entry name" value="UbiA"/>
    <property type="match status" value="1"/>
</dbReference>
<keyword evidence="6" id="KW-0328">Glycosyltransferase</keyword>
<evidence type="ECO:0000256" key="2">
    <source>
        <dbReference type="ARBA" id="ARBA00022692"/>
    </source>
</evidence>
<comment type="subcellular location">
    <subcellularLocation>
        <location evidence="1">Membrane</location>
        <topology evidence="1">Multi-pass membrane protein</topology>
    </subcellularLocation>
</comment>
<dbReference type="Gene3D" id="1.10.357.140">
    <property type="entry name" value="UbiA prenyltransferase"/>
    <property type="match status" value="1"/>
</dbReference>
<keyword evidence="3 5" id="KW-1133">Transmembrane helix</keyword>
<dbReference type="CDD" id="cd13963">
    <property type="entry name" value="PT_UbiA_2"/>
    <property type="match status" value="1"/>
</dbReference>
<feature type="transmembrane region" description="Helical" evidence="5">
    <location>
        <begin position="53"/>
        <end position="74"/>
    </location>
</feature>
<feature type="transmembrane region" description="Helical" evidence="5">
    <location>
        <begin position="150"/>
        <end position="171"/>
    </location>
</feature>
<gene>
    <name evidence="6" type="ORF">ACFOUW_27355</name>
</gene>
<accession>A0ABV7YGV7</accession>
<feature type="transmembrane region" description="Helical" evidence="5">
    <location>
        <begin position="122"/>
        <end position="143"/>
    </location>
</feature>
<organism evidence="6 7">
    <name type="scientific">Tenggerimyces flavus</name>
    <dbReference type="NCBI Taxonomy" id="1708749"/>
    <lineage>
        <taxon>Bacteria</taxon>
        <taxon>Bacillati</taxon>
        <taxon>Actinomycetota</taxon>
        <taxon>Actinomycetes</taxon>
        <taxon>Propionibacteriales</taxon>
        <taxon>Nocardioidaceae</taxon>
        <taxon>Tenggerimyces</taxon>
    </lineage>
</organism>
<dbReference type="InterPro" id="IPR000537">
    <property type="entry name" value="UbiA_prenyltransferase"/>
</dbReference>
<feature type="transmembrane region" description="Helical" evidence="5">
    <location>
        <begin position="94"/>
        <end position="116"/>
    </location>
</feature>